<dbReference type="OrthoDB" id="310263at2759"/>
<reference evidence="2" key="1">
    <citation type="submission" date="2021-01" db="EMBL/GenBank/DDBJ databases">
        <authorList>
            <consortium name="Genoscope - CEA"/>
            <person name="William W."/>
        </authorList>
    </citation>
    <scope>NUCLEOTIDE SEQUENCE</scope>
</reference>
<evidence type="ECO:0000256" key="1">
    <source>
        <dbReference type="SAM" id="Coils"/>
    </source>
</evidence>
<evidence type="ECO:0000313" key="3">
    <source>
        <dbReference type="Proteomes" id="UP000689195"/>
    </source>
</evidence>
<organism evidence="2 3">
    <name type="scientific">Paramecium pentaurelia</name>
    <dbReference type="NCBI Taxonomy" id="43138"/>
    <lineage>
        <taxon>Eukaryota</taxon>
        <taxon>Sar</taxon>
        <taxon>Alveolata</taxon>
        <taxon>Ciliophora</taxon>
        <taxon>Intramacronucleata</taxon>
        <taxon>Oligohymenophorea</taxon>
        <taxon>Peniculida</taxon>
        <taxon>Parameciidae</taxon>
        <taxon>Paramecium</taxon>
    </lineage>
</organism>
<accession>A0A8S1SSV7</accession>
<proteinExistence type="predicted"/>
<keyword evidence="1" id="KW-0175">Coiled coil</keyword>
<protein>
    <submittedName>
        <fullName evidence="2">Uncharacterized protein</fullName>
    </submittedName>
</protein>
<dbReference type="AlphaFoldDB" id="A0A8S1SSV7"/>
<keyword evidence="3" id="KW-1185">Reference proteome</keyword>
<sequence length="312" mass="37584">MQEAYRIKASNKILLENKFTLKKSQLLDSIKIWISQVQEELEESILKDKSEVINQKIKIVALQKQVDSNNDVILEQETIIQQLMLKLKELEKHQQLPQKQNIVDQDLLFEFEQELSSLKTLSHKLRQKANRLCSYFNQVQKYNKMILIIIFFQCQRYQIIPVQFLVYKNLKRILNKNQNNKDTKVQEIEAENAELKKENQNLKRCIKRFNITSNLDTQKQQILIQQLQDQLNDQQLLISDQFYKIKQYEQQNQCKQLNDFILKKRKVKNQQPVFNLELFQRKHTLDVCKSREEIIHTSIEPRIHSKTNYYKY</sequence>
<dbReference type="Proteomes" id="UP000689195">
    <property type="component" value="Unassembled WGS sequence"/>
</dbReference>
<gene>
    <name evidence="2" type="ORF">PPENT_87.1.T0130337</name>
</gene>
<evidence type="ECO:0000313" key="2">
    <source>
        <dbReference type="EMBL" id="CAD8144661.1"/>
    </source>
</evidence>
<comment type="caution">
    <text evidence="2">The sequence shown here is derived from an EMBL/GenBank/DDBJ whole genome shotgun (WGS) entry which is preliminary data.</text>
</comment>
<feature type="coiled-coil region" evidence="1">
    <location>
        <begin position="174"/>
        <end position="212"/>
    </location>
</feature>
<dbReference type="EMBL" id="CAJJDO010000013">
    <property type="protein sequence ID" value="CAD8144661.1"/>
    <property type="molecule type" value="Genomic_DNA"/>
</dbReference>
<name>A0A8S1SSV7_9CILI</name>